<evidence type="ECO:0000256" key="1">
    <source>
        <dbReference type="ARBA" id="ARBA00004651"/>
    </source>
</evidence>
<dbReference type="PROSITE" id="PS51202">
    <property type="entry name" value="RCK_C"/>
    <property type="match status" value="1"/>
</dbReference>
<dbReference type="STRING" id="204669.Acid345_3283"/>
<dbReference type="Pfam" id="PF07885">
    <property type="entry name" value="Ion_trans_2"/>
    <property type="match status" value="1"/>
</dbReference>
<feature type="domain" description="RCK N-terminal" evidence="3">
    <location>
        <begin position="107"/>
        <end position="224"/>
    </location>
</feature>
<name>Q1ILG6_KORVE</name>
<evidence type="ECO:0000259" key="4">
    <source>
        <dbReference type="PROSITE" id="PS51202"/>
    </source>
</evidence>
<dbReference type="InterPro" id="IPR036291">
    <property type="entry name" value="NAD(P)-bd_dom_sf"/>
</dbReference>
<dbReference type="GO" id="GO:0006813">
    <property type="term" value="P:potassium ion transport"/>
    <property type="evidence" value="ECO:0007669"/>
    <property type="project" value="InterPro"/>
</dbReference>
<dbReference type="GO" id="GO:0008324">
    <property type="term" value="F:monoatomic cation transmembrane transporter activity"/>
    <property type="evidence" value="ECO:0007669"/>
    <property type="project" value="InterPro"/>
</dbReference>
<comment type="subcellular location">
    <subcellularLocation>
        <location evidence="1">Cell membrane</location>
        <topology evidence="1">Multi-pass membrane protein</topology>
    </subcellularLocation>
</comment>
<feature type="transmembrane region" description="Helical" evidence="2">
    <location>
        <begin position="7"/>
        <end position="28"/>
    </location>
</feature>
<evidence type="ECO:0000259" key="3">
    <source>
        <dbReference type="PROSITE" id="PS51201"/>
    </source>
</evidence>
<dbReference type="InterPro" id="IPR050721">
    <property type="entry name" value="Trk_Ktr_HKT_K-transport"/>
</dbReference>
<dbReference type="InterPro" id="IPR036721">
    <property type="entry name" value="RCK_C_sf"/>
</dbReference>
<gene>
    <name evidence="5" type="ordered locus">Acid345_3283</name>
</gene>
<feature type="domain" description="RCK C-terminal" evidence="4">
    <location>
        <begin position="246"/>
        <end position="331"/>
    </location>
</feature>
<dbReference type="SUPFAM" id="SSF51735">
    <property type="entry name" value="NAD(P)-binding Rossmann-fold domains"/>
    <property type="match status" value="1"/>
</dbReference>
<dbReference type="Gene3D" id="3.40.50.720">
    <property type="entry name" value="NAD(P)-binding Rossmann-like Domain"/>
    <property type="match status" value="1"/>
</dbReference>
<sequence>MTALRNLKLIAAALVLIVLVGMVGFHFIEGWPWFDGFYMTITTLTTIGYMETHPLSHAGRVFNSVLMLVGVGTVFLAIGSLTQALLEFELQSVFGRKRMEREISRLTGHYIICGAGRVGRSVAREFGRKPAPFVIVENKREKIDRYASEGWLSLEGDATQERTLEEAGIARAKGLVAATTADATNIYIVLTARAMNPNLKIIARASEDSAEKHLRTAGADNVISPYLFAGSRIAQTLMRPGVMNFFDAAHGHLGMDLEMDEIPVTSGSRLAGKTIATSGIRQETGVIVLAIHRKDGMRFNPTSDDVIQAGDSLIAMGDPEKLRILEQAAAAK</sequence>
<keyword evidence="2" id="KW-1133">Transmembrane helix</keyword>
<dbReference type="GO" id="GO:0005886">
    <property type="term" value="C:plasma membrane"/>
    <property type="evidence" value="ECO:0007669"/>
    <property type="project" value="UniProtKB-SubCell"/>
</dbReference>
<proteinExistence type="predicted"/>
<dbReference type="AlphaFoldDB" id="Q1ILG6"/>
<dbReference type="OrthoDB" id="9785285at2"/>
<feature type="transmembrane region" description="Helical" evidence="2">
    <location>
        <begin position="65"/>
        <end position="88"/>
    </location>
</feature>
<dbReference type="eggNOG" id="COG0490">
    <property type="taxonomic scope" value="Bacteria"/>
</dbReference>
<dbReference type="Proteomes" id="UP000002432">
    <property type="component" value="Chromosome"/>
</dbReference>
<reference evidence="5 6" key="1">
    <citation type="journal article" date="2009" name="Appl. Environ. Microbiol.">
        <title>Three genomes from the phylum Acidobacteria provide insight into the lifestyles of these microorganisms in soils.</title>
        <authorList>
            <person name="Ward N.L."/>
            <person name="Challacombe J.F."/>
            <person name="Janssen P.H."/>
            <person name="Henrissat B."/>
            <person name="Coutinho P.M."/>
            <person name="Wu M."/>
            <person name="Xie G."/>
            <person name="Haft D.H."/>
            <person name="Sait M."/>
            <person name="Badger J."/>
            <person name="Barabote R.D."/>
            <person name="Bradley B."/>
            <person name="Brettin T.S."/>
            <person name="Brinkac L.M."/>
            <person name="Bruce D."/>
            <person name="Creasy T."/>
            <person name="Daugherty S.C."/>
            <person name="Davidsen T.M."/>
            <person name="DeBoy R.T."/>
            <person name="Detter J.C."/>
            <person name="Dodson R.J."/>
            <person name="Durkin A.S."/>
            <person name="Ganapathy A."/>
            <person name="Gwinn-Giglio M."/>
            <person name="Han C.S."/>
            <person name="Khouri H."/>
            <person name="Kiss H."/>
            <person name="Kothari S.P."/>
            <person name="Madupu R."/>
            <person name="Nelson K.E."/>
            <person name="Nelson W.C."/>
            <person name="Paulsen I."/>
            <person name="Penn K."/>
            <person name="Ren Q."/>
            <person name="Rosovitz M.J."/>
            <person name="Selengut J.D."/>
            <person name="Shrivastava S."/>
            <person name="Sullivan S.A."/>
            <person name="Tapia R."/>
            <person name="Thompson L.S."/>
            <person name="Watkins K.L."/>
            <person name="Yang Q."/>
            <person name="Yu C."/>
            <person name="Zafar N."/>
            <person name="Zhou L."/>
            <person name="Kuske C.R."/>
        </authorList>
    </citation>
    <scope>NUCLEOTIDE SEQUENCE [LARGE SCALE GENOMIC DNA]</scope>
    <source>
        <strain evidence="5 6">Ellin345</strain>
    </source>
</reference>
<dbReference type="Gene3D" id="1.10.287.70">
    <property type="match status" value="1"/>
</dbReference>
<dbReference type="HOGENOM" id="CLU_050982_0_1_0"/>
<dbReference type="SUPFAM" id="SSF81324">
    <property type="entry name" value="Voltage-gated potassium channels"/>
    <property type="match status" value="1"/>
</dbReference>
<dbReference type="PANTHER" id="PTHR43833:SF9">
    <property type="entry name" value="POTASSIUM CHANNEL PROTEIN YUGO-RELATED"/>
    <property type="match status" value="1"/>
</dbReference>
<dbReference type="PANTHER" id="PTHR43833">
    <property type="entry name" value="POTASSIUM CHANNEL PROTEIN 2-RELATED-RELATED"/>
    <property type="match status" value="1"/>
</dbReference>
<organism evidence="5 6">
    <name type="scientific">Koribacter versatilis (strain Ellin345)</name>
    <dbReference type="NCBI Taxonomy" id="204669"/>
    <lineage>
        <taxon>Bacteria</taxon>
        <taxon>Pseudomonadati</taxon>
        <taxon>Acidobacteriota</taxon>
        <taxon>Terriglobia</taxon>
        <taxon>Terriglobales</taxon>
        <taxon>Candidatus Korobacteraceae</taxon>
        <taxon>Candidatus Korobacter</taxon>
    </lineage>
</organism>
<protein>
    <submittedName>
        <fullName evidence="5">TrkA-N</fullName>
    </submittedName>
</protein>
<dbReference type="InterPro" id="IPR006037">
    <property type="entry name" value="RCK_C"/>
</dbReference>
<dbReference type="InterPro" id="IPR003148">
    <property type="entry name" value="RCK_N"/>
</dbReference>
<dbReference type="Gene3D" id="3.30.70.1450">
    <property type="entry name" value="Regulator of K+ conductance, C-terminal domain"/>
    <property type="match status" value="1"/>
</dbReference>
<dbReference type="PROSITE" id="PS51201">
    <property type="entry name" value="RCK_N"/>
    <property type="match status" value="1"/>
</dbReference>
<keyword evidence="2" id="KW-0812">Transmembrane</keyword>
<dbReference type="InterPro" id="IPR013099">
    <property type="entry name" value="K_chnl_dom"/>
</dbReference>
<dbReference type="SUPFAM" id="SSF116726">
    <property type="entry name" value="TrkA C-terminal domain-like"/>
    <property type="match status" value="1"/>
</dbReference>
<keyword evidence="6" id="KW-1185">Reference proteome</keyword>
<keyword evidence="2" id="KW-0472">Membrane</keyword>
<evidence type="ECO:0000313" key="6">
    <source>
        <dbReference type="Proteomes" id="UP000002432"/>
    </source>
</evidence>
<dbReference type="Pfam" id="PF02254">
    <property type="entry name" value="TrkA_N"/>
    <property type="match status" value="1"/>
</dbReference>
<dbReference type="RefSeq" id="WP_011524083.1">
    <property type="nucleotide sequence ID" value="NC_008009.1"/>
</dbReference>
<dbReference type="EnsemblBacteria" id="ABF42284">
    <property type="protein sequence ID" value="ABF42284"/>
    <property type="gene ID" value="Acid345_3283"/>
</dbReference>
<dbReference type="KEGG" id="aba:Acid345_3283"/>
<dbReference type="Pfam" id="PF02080">
    <property type="entry name" value="TrkA_C"/>
    <property type="match status" value="1"/>
</dbReference>
<dbReference type="EMBL" id="CP000360">
    <property type="protein sequence ID" value="ABF42284.1"/>
    <property type="molecule type" value="Genomic_DNA"/>
</dbReference>
<evidence type="ECO:0000313" key="5">
    <source>
        <dbReference type="EMBL" id="ABF42284.1"/>
    </source>
</evidence>
<dbReference type="eggNOG" id="COG1226">
    <property type="taxonomic scope" value="Bacteria"/>
</dbReference>
<evidence type="ECO:0000256" key="2">
    <source>
        <dbReference type="SAM" id="Phobius"/>
    </source>
</evidence>
<accession>Q1ILG6</accession>